<gene>
    <name evidence="3" type="ORF">ISN45_Aa04g006930</name>
</gene>
<evidence type="ECO:0000259" key="2">
    <source>
        <dbReference type="Pfam" id="PF03732"/>
    </source>
</evidence>
<comment type="caution">
    <text evidence="3">The sequence shown here is derived from an EMBL/GenBank/DDBJ whole genome shotgun (WGS) entry which is preliminary data.</text>
</comment>
<evidence type="ECO:0000313" key="4">
    <source>
        <dbReference type="Proteomes" id="UP000694240"/>
    </source>
</evidence>
<feature type="compositionally biased region" description="Polar residues" evidence="1">
    <location>
        <begin position="188"/>
        <end position="198"/>
    </location>
</feature>
<keyword evidence="4" id="KW-1185">Reference proteome</keyword>
<evidence type="ECO:0000313" key="3">
    <source>
        <dbReference type="EMBL" id="KAG7567854.1"/>
    </source>
</evidence>
<feature type="region of interest" description="Disordered" evidence="1">
    <location>
        <begin position="188"/>
        <end position="210"/>
    </location>
</feature>
<feature type="compositionally biased region" description="Acidic residues" evidence="1">
    <location>
        <begin position="251"/>
        <end position="267"/>
    </location>
</feature>
<dbReference type="InterPro" id="IPR005162">
    <property type="entry name" value="Retrotrans_gag_dom"/>
</dbReference>
<name>A0A8T2A7E0_9BRAS</name>
<sequence>MMLILRPDAAGVLRDRDGQAYNEDGQRIAEHGYVIPEIAQGVDPHQLGVARHHGVNRADGRQMTLGDYNSPDLFFENRRAIRPSAFERSDDLGLQPAFYTLVSQHPFHGLPHEQPMDHIERFEDLVSIIKARVVSEAYLHRKLFSYSLAGEAASWLKELISGSLTTWQETKMAFLNNFTRNYCSYSYQAPSPPTSRQCRPTPVPKSEKSHCDEAELTYIDTDLQDPSTRSLCVDRHHLGVYRHSSSTEVESTFDEAESSELGTEESTPDSSVDRHSPSLQDPLQDYIKKMITNRISADDVSLLTKDISAILVYEDPEKKPTKRLSVAISELVSSMIECCIPEKLPDPERFVLDCSISTDITARYVKELDSIEQVKLQASKLEDWSGDHLFSTRIQDEAQLGDKLLQIAEPHCRNSAEFRAADFVSIDTTMVSVDTSFDETDLCRPQHLAVDTKPRHTALESIDTIFVDRHPTQAEPAFSNKESFRAGITAMSPGIAVTSTTAPLLLHPLPKQLRYSRSPPKPPDFLNMNFKFFKTVSRLSKPRVSRRALVCSFDDCVGKRSIPPIPKSRPADVTYFHGQPHAPTAYTPPWMMRRFSRKYLLPPSDPPDA</sequence>
<evidence type="ECO:0000256" key="1">
    <source>
        <dbReference type="SAM" id="MobiDB-lite"/>
    </source>
</evidence>
<organism evidence="3 4">
    <name type="scientific">Arabidopsis thaliana x Arabidopsis arenosa</name>
    <dbReference type="NCBI Taxonomy" id="1240361"/>
    <lineage>
        <taxon>Eukaryota</taxon>
        <taxon>Viridiplantae</taxon>
        <taxon>Streptophyta</taxon>
        <taxon>Embryophyta</taxon>
        <taxon>Tracheophyta</taxon>
        <taxon>Spermatophyta</taxon>
        <taxon>Magnoliopsida</taxon>
        <taxon>eudicotyledons</taxon>
        <taxon>Gunneridae</taxon>
        <taxon>Pentapetalae</taxon>
        <taxon>rosids</taxon>
        <taxon>malvids</taxon>
        <taxon>Brassicales</taxon>
        <taxon>Brassicaceae</taxon>
        <taxon>Camelineae</taxon>
        <taxon>Arabidopsis</taxon>
    </lineage>
</organism>
<feature type="domain" description="Retrotransposon gag" evidence="2">
    <location>
        <begin position="142"/>
        <end position="184"/>
    </location>
</feature>
<feature type="region of interest" description="Disordered" evidence="1">
    <location>
        <begin position="244"/>
        <end position="280"/>
    </location>
</feature>
<accession>A0A8T2A7E0</accession>
<protein>
    <recommendedName>
        <fullName evidence="2">Retrotransposon gag domain-containing protein</fullName>
    </recommendedName>
</protein>
<reference evidence="3 4" key="1">
    <citation type="submission" date="2020-12" db="EMBL/GenBank/DDBJ databases">
        <title>Concerted genomic and epigenomic changes stabilize Arabidopsis allopolyploids.</title>
        <authorList>
            <person name="Chen Z."/>
        </authorList>
    </citation>
    <scope>NUCLEOTIDE SEQUENCE [LARGE SCALE GENOMIC DNA]</scope>
    <source>
        <strain evidence="3">Allo738</strain>
        <tissue evidence="3">Leaf</tissue>
    </source>
</reference>
<proteinExistence type="predicted"/>
<dbReference type="Proteomes" id="UP000694240">
    <property type="component" value="Chromosome 9"/>
</dbReference>
<dbReference type="PANTHER" id="PTHR33223">
    <property type="entry name" value="CCHC-TYPE DOMAIN-CONTAINING PROTEIN"/>
    <property type="match status" value="1"/>
</dbReference>
<dbReference type="EMBL" id="JAEFBK010000009">
    <property type="protein sequence ID" value="KAG7567854.1"/>
    <property type="molecule type" value="Genomic_DNA"/>
</dbReference>
<dbReference type="Pfam" id="PF03732">
    <property type="entry name" value="Retrotrans_gag"/>
    <property type="match status" value="1"/>
</dbReference>
<dbReference type="AlphaFoldDB" id="A0A8T2A7E0"/>
<dbReference type="PANTHER" id="PTHR33223:SF6">
    <property type="entry name" value="CCHC-TYPE DOMAIN-CONTAINING PROTEIN"/>
    <property type="match status" value="1"/>
</dbReference>